<name>A0A0F8Z044_9ZZZZ</name>
<proteinExistence type="predicted"/>
<organism evidence="1">
    <name type="scientific">marine sediment metagenome</name>
    <dbReference type="NCBI Taxonomy" id="412755"/>
    <lineage>
        <taxon>unclassified sequences</taxon>
        <taxon>metagenomes</taxon>
        <taxon>ecological metagenomes</taxon>
    </lineage>
</organism>
<sequence>MEKFNPTRSGIPNPPKTVYVDPAVGVMIRLNSERLGISMREFVGQCVRFAIDNMVEDD</sequence>
<evidence type="ECO:0000313" key="1">
    <source>
        <dbReference type="EMBL" id="KKK87043.1"/>
    </source>
</evidence>
<dbReference type="AlphaFoldDB" id="A0A0F8Z044"/>
<protein>
    <recommendedName>
        <fullName evidence="2">CopG family transcriptional regulator</fullName>
    </recommendedName>
</protein>
<gene>
    <name evidence="1" type="ORF">LCGC14_2757170</name>
</gene>
<reference evidence="1" key="1">
    <citation type="journal article" date="2015" name="Nature">
        <title>Complex archaea that bridge the gap between prokaryotes and eukaryotes.</title>
        <authorList>
            <person name="Spang A."/>
            <person name="Saw J.H."/>
            <person name="Jorgensen S.L."/>
            <person name="Zaremba-Niedzwiedzka K."/>
            <person name="Martijn J."/>
            <person name="Lind A.E."/>
            <person name="van Eijk R."/>
            <person name="Schleper C."/>
            <person name="Guy L."/>
            <person name="Ettema T.J."/>
        </authorList>
    </citation>
    <scope>NUCLEOTIDE SEQUENCE</scope>
</reference>
<comment type="caution">
    <text evidence="1">The sequence shown here is derived from an EMBL/GenBank/DDBJ whole genome shotgun (WGS) entry which is preliminary data.</text>
</comment>
<dbReference type="EMBL" id="LAZR01050580">
    <property type="protein sequence ID" value="KKK87043.1"/>
    <property type="molecule type" value="Genomic_DNA"/>
</dbReference>
<evidence type="ECO:0008006" key="2">
    <source>
        <dbReference type="Google" id="ProtNLM"/>
    </source>
</evidence>
<accession>A0A0F8Z044</accession>